<reference evidence="3" key="2">
    <citation type="submission" date="2016-01" db="EMBL/GenBank/DDBJ databases">
        <authorList>
            <person name="Peeters C."/>
        </authorList>
    </citation>
    <scope>NUCLEOTIDE SEQUENCE [LARGE SCALE GENOMIC DNA]</scope>
</reference>
<evidence type="ECO:0000313" key="3">
    <source>
        <dbReference type="Proteomes" id="UP000054870"/>
    </source>
</evidence>
<protein>
    <submittedName>
        <fullName evidence="1">Uncharacterized protein</fullName>
    </submittedName>
</protein>
<evidence type="ECO:0000313" key="2">
    <source>
        <dbReference type="EMBL" id="SAK86698.1"/>
    </source>
</evidence>
<accession>A0A158CXK5</accession>
<dbReference type="InterPro" id="IPR027417">
    <property type="entry name" value="P-loop_NTPase"/>
</dbReference>
<dbReference type="EMBL" id="FCOF02000042">
    <property type="protein sequence ID" value="SAK86698.1"/>
    <property type="molecule type" value="Genomic_DNA"/>
</dbReference>
<sequence>MLERTPYAALYSRVQARVQLQPVIERERFAQLITHALKAAGCTHTLLSDSGLELLRQASRGLPRQAGRILRIAMQLAVPRGLNHLPDELLQQAIEEMR</sequence>
<reference evidence="1" key="1">
    <citation type="submission" date="2016-01" db="EMBL/GenBank/DDBJ databases">
        <authorList>
            <person name="Oliw E.H."/>
        </authorList>
    </citation>
    <scope>NUCLEOTIDE SEQUENCE [LARGE SCALE GENOMIC DNA]</scope>
    <source>
        <strain evidence="1">LMG 29318</strain>
    </source>
</reference>
<organism evidence="1 3">
    <name type="scientific">Caballeronia catudaia</name>
    <dbReference type="NCBI Taxonomy" id="1777136"/>
    <lineage>
        <taxon>Bacteria</taxon>
        <taxon>Pseudomonadati</taxon>
        <taxon>Pseudomonadota</taxon>
        <taxon>Betaproteobacteria</taxon>
        <taxon>Burkholderiales</taxon>
        <taxon>Burkholderiaceae</taxon>
        <taxon>Caballeronia</taxon>
    </lineage>
</organism>
<name>A0A158CXK5_9BURK</name>
<proteinExistence type="predicted"/>
<dbReference type="EMBL" id="FCOF02000042">
    <property type="protein sequence ID" value="SAK86347.1"/>
    <property type="molecule type" value="Genomic_DNA"/>
</dbReference>
<gene>
    <name evidence="1" type="ORF">AWB75_05812</name>
    <name evidence="2" type="ORF">AWB75_05876</name>
</gene>
<dbReference type="AlphaFoldDB" id="A0A158CXK5"/>
<dbReference type="Proteomes" id="UP000054870">
    <property type="component" value="Unassembled WGS sequence"/>
</dbReference>
<dbReference type="SUPFAM" id="SSF52540">
    <property type="entry name" value="P-loop containing nucleoside triphosphate hydrolases"/>
    <property type="match status" value="1"/>
</dbReference>
<evidence type="ECO:0000313" key="1">
    <source>
        <dbReference type="EMBL" id="SAK86347.1"/>
    </source>
</evidence>
<keyword evidence="3" id="KW-1185">Reference proteome</keyword>